<evidence type="ECO:0000313" key="3">
    <source>
        <dbReference type="Proteomes" id="UP000008281"/>
    </source>
</evidence>
<dbReference type="eggNOG" id="ENOG502SFGY">
    <property type="taxonomic scope" value="Eukaryota"/>
</dbReference>
<protein>
    <submittedName>
        <fullName evidence="2">Uncharacterized protein</fullName>
    </submittedName>
</protein>
<keyword evidence="1" id="KW-0732">Signal</keyword>
<dbReference type="OrthoDB" id="5798783at2759"/>
<evidence type="ECO:0000256" key="1">
    <source>
        <dbReference type="SAM" id="SignalP"/>
    </source>
</evidence>
<dbReference type="Proteomes" id="UP000008281">
    <property type="component" value="Unassembled WGS sequence"/>
</dbReference>
<dbReference type="AlphaFoldDB" id="E3LJC2"/>
<sequence length="510" mass="57768">MILVVDVLNVFNKCRTSSILLFVVACLLLNNQVHAQSTAAPPYNVLKWDLQSPIGSIQGTYQMEYTSIDDHPPTLATLWELGTGDFDITVWPPKYCAAVHVLFLPASSKGVGKFHVTEEIKTAPYIKFYPPIGRIDVSLDGTEVSSHFNQRSSVRFKHESSSKYVLEVAAEYVDKIRKFNDASSNMKSVNFDLMNKVALVLTNSRYCFAHITRDGRNTEFYQLFSPENYKDKNKLPQVLTTYLHPTGISSLFMPVVNPKDEKALETAKTVDLLPVLKPTDPVDLSKSRLKDKCNGYVTTSKNKLKKAIGLITGESWLIRENNNKIVDRYESVTVSIGPTCSWIRLWITEEAKQMDQYEKEMKLSETIDIFFEQQFFVGPDSDEARPLAGSSSNINKLKFRRHKPNPDQKKYIVQMSYGRDSGPSLPYIEYFQMPSFHEQSMRFNLIKAPNCEANIISVGCRKKLTDYFKLLQASEVISQTANPGTVNLLSVGDCKRFVLKNVNKVDVADE</sequence>
<organism evidence="3">
    <name type="scientific">Caenorhabditis remanei</name>
    <name type="common">Caenorhabditis vulgaris</name>
    <dbReference type="NCBI Taxonomy" id="31234"/>
    <lineage>
        <taxon>Eukaryota</taxon>
        <taxon>Metazoa</taxon>
        <taxon>Ecdysozoa</taxon>
        <taxon>Nematoda</taxon>
        <taxon>Chromadorea</taxon>
        <taxon>Rhabditida</taxon>
        <taxon>Rhabditina</taxon>
        <taxon>Rhabditomorpha</taxon>
        <taxon>Rhabditoidea</taxon>
        <taxon>Rhabditidae</taxon>
        <taxon>Peloderinae</taxon>
        <taxon>Caenorhabditis</taxon>
    </lineage>
</organism>
<feature type="chain" id="PRO_5003174855" evidence="1">
    <location>
        <begin position="36"/>
        <end position="510"/>
    </location>
</feature>
<proteinExistence type="predicted"/>
<evidence type="ECO:0000313" key="2">
    <source>
        <dbReference type="EMBL" id="EFO94860.1"/>
    </source>
</evidence>
<dbReference type="HOGENOM" id="CLU_571402_0_0_1"/>
<keyword evidence="3" id="KW-1185">Reference proteome</keyword>
<accession>E3LJC2</accession>
<gene>
    <name evidence="2" type="ORF">CRE_09115</name>
</gene>
<feature type="signal peptide" evidence="1">
    <location>
        <begin position="1"/>
        <end position="35"/>
    </location>
</feature>
<name>E3LJC2_CAERE</name>
<dbReference type="EMBL" id="DS268409">
    <property type="protein sequence ID" value="EFO94860.1"/>
    <property type="molecule type" value="Genomic_DNA"/>
</dbReference>
<reference evidence="2" key="1">
    <citation type="submission" date="2007-07" db="EMBL/GenBank/DDBJ databases">
        <title>PCAP assembly of the Caenorhabditis remanei genome.</title>
        <authorList>
            <consortium name="The Caenorhabditis remanei Sequencing Consortium"/>
            <person name="Wilson R.K."/>
        </authorList>
    </citation>
    <scope>NUCLEOTIDE SEQUENCE [LARGE SCALE GENOMIC DNA]</scope>
    <source>
        <strain evidence="2">PB4641</strain>
    </source>
</reference>
<dbReference type="InParanoid" id="E3LJC2"/>
<dbReference type="OMA" id="RYCFAHI"/>